<feature type="compositionally biased region" description="Gly residues" evidence="2">
    <location>
        <begin position="20"/>
        <end position="67"/>
    </location>
</feature>
<evidence type="ECO:0000256" key="2">
    <source>
        <dbReference type="SAM" id="MobiDB-lite"/>
    </source>
</evidence>
<proteinExistence type="predicted"/>
<evidence type="ECO:0000256" key="1">
    <source>
        <dbReference type="SAM" id="Coils"/>
    </source>
</evidence>
<feature type="coiled-coil region" evidence="1">
    <location>
        <begin position="148"/>
        <end position="182"/>
    </location>
</feature>
<keyword evidence="1" id="KW-0175">Coiled coil</keyword>
<dbReference type="AlphaFoldDB" id="A0A3N8QQT1"/>
<name>A0A3N8QQT1_9BURK</name>
<reference evidence="4 5" key="1">
    <citation type="submission" date="2018-08" db="EMBL/GenBank/DDBJ databases">
        <title>Comparative analysis of Burkholderia isolates from Puerto Rico.</title>
        <authorList>
            <person name="Hall C."/>
            <person name="Sahl J."/>
            <person name="Wagner D."/>
        </authorList>
    </citation>
    <scope>NUCLEOTIDE SEQUENCE [LARGE SCALE GENOMIC DNA]</scope>
    <source>
        <strain evidence="4 5">Bp9001</strain>
    </source>
</reference>
<dbReference type="Proteomes" id="UP000269271">
    <property type="component" value="Unassembled WGS sequence"/>
</dbReference>
<protein>
    <recommendedName>
        <fullName evidence="3">DUF6651 domain-containing protein</fullName>
    </recommendedName>
</protein>
<feature type="domain" description="DUF6651" evidence="3">
    <location>
        <begin position="165"/>
        <end position="276"/>
    </location>
</feature>
<feature type="region of interest" description="Disordered" evidence="2">
    <location>
        <begin position="260"/>
        <end position="303"/>
    </location>
</feature>
<sequence>MSWFLKQMMVRGGYMDAAAGDGGDGGKGGGGGPAGSGGAPEGGEGGGAGDGGGKNKGGQGGEGGQGDPAGSRSGKPSDAEAALLREVMDKKAKLKETSDELARVNARLAEFDGLDAKELRELVKQRKDAETAQLEAKGAWDALKSQMVEQHGAELKARDEKLNAAEQRTRELEAQIAELSVGNAFGNSKFINEELTLSPAKARRVYGAHFEFQDGAVVAFDKPAGAKDRTVLVDSKGEPLSFEAAIAKLVDIDPDKDSLRKSKLRTGVGSSTGGKQTPNAEPEASQVTTGRSKIAAGLAARNK</sequence>
<evidence type="ECO:0000259" key="3">
    <source>
        <dbReference type="Pfam" id="PF20356"/>
    </source>
</evidence>
<dbReference type="EMBL" id="QTQX01000013">
    <property type="protein sequence ID" value="RQT26045.1"/>
    <property type="molecule type" value="Genomic_DNA"/>
</dbReference>
<gene>
    <name evidence="4" type="ORF">DF037_20360</name>
</gene>
<comment type="caution">
    <text evidence="4">The sequence shown here is derived from an EMBL/GenBank/DDBJ whole genome shotgun (WGS) entry which is preliminary data.</text>
</comment>
<organism evidence="4 5">
    <name type="scientific">Burkholderia contaminans</name>
    <dbReference type="NCBI Taxonomy" id="488447"/>
    <lineage>
        <taxon>Bacteria</taxon>
        <taxon>Pseudomonadati</taxon>
        <taxon>Pseudomonadota</taxon>
        <taxon>Betaproteobacteria</taxon>
        <taxon>Burkholderiales</taxon>
        <taxon>Burkholderiaceae</taxon>
        <taxon>Burkholderia</taxon>
        <taxon>Burkholderia cepacia complex</taxon>
    </lineage>
</organism>
<feature type="region of interest" description="Disordered" evidence="2">
    <location>
        <begin position="16"/>
        <end position="82"/>
    </location>
</feature>
<dbReference type="Pfam" id="PF20356">
    <property type="entry name" value="DUF6651"/>
    <property type="match status" value="1"/>
</dbReference>
<evidence type="ECO:0000313" key="4">
    <source>
        <dbReference type="EMBL" id="RQT26045.1"/>
    </source>
</evidence>
<accession>A0A3N8QQT1</accession>
<evidence type="ECO:0000313" key="5">
    <source>
        <dbReference type="Proteomes" id="UP000269271"/>
    </source>
</evidence>
<feature type="compositionally biased region" description="Polar residues" evidence="2">
    <location>
        <begin position="273"/>
        <end position="291"/>
    </location>
</feature>
<dbReference type="InterPro" id="IPR046593">
    <property type="entry name" value="DUF6651"/>
</dbReference>